<evidence type="ECO:0000256" key="3">
    <source>
        <dbReference type="ARBA" id="ARBA00022840"/>
    </source>
</evidence>
<dbReference type="EMBL" id="JAEKNR010000176">
    <property type="protein sequence ID" value="MBJ7599902.1"/>
    <property type="molecule type" value="Genomic_DNA"/>
</dbReference>
<dbReference type="GO" id="GO:0003677">
    <property type="term" value="F:DNA binding"/>
    <property type="evidence" value="ECO:0007669"/>
    <property type="project" value="UniProtKB-KW"/>
</dbReference>
<feature type="domain" description="FtsK" evidence="8">
    <location>
        <begin position="392"/>
        <end position="582"/>
    </location>
</feature>
<evidence type="ECO:0000259" key="8">
    <source>
        <dbReference type="PROSITE" id="PS50901"/>
    </source>
</evidence>
<keyword evidence="10" id="KW-1185">Reference proteome</keyword>
<keyword evidence="4" id="KW-0238">DNA-binding</keyword>
<dbReference type="Pfam" id="PF17854">
    <property type="entry name" value="FtsK_alpha"/>
    <property type="match status" value="1"/>
</dbReference>
<keyword evidence="2 5" id="KW-0547">Nucleotide-binding</keyword>
<dbReference type="PANTHER" id="PTHR22683:SF41">
    <property type="entry name" value="DNA TRANSLOCASE FTSK"/>
    <property type="match status" value="1"/>
</dbReference>
<protein>
    <submittedName>
        <fullName evidence="9">DNA translocase FtsK</fullName>
    </submittedName>
</protein>
<dbReference type="SUPFAM" id="SSF52540">
    <property type="entry name" value="P-loop containing nucleoside triphosphate hydrolases"/>
    <property type="match status" value="1"/>
</dbReference>
<comment type="caution">
    <text evidence="9">The sequence shown here is derived from an EMBL/GenBank/DDBJ whole genome shotgun (WGS) entry which is preliminary data.</text>
</comment>
<dbReference type="Gene3D" id="3.30.980.40">
    <property type="match status" value="1"/>
</dbReference>
<evidence type="ECO:0000313" key="9">
    <source>
        <dbReference type="EMBL" id="MBJ7599902.1"/>
    </source>
</evidence>
<proteinExistence type="inferred from homology"/>
<dbReference type="Gene3D" id="1.10.10.10">
    <property type="entry name" value="Winged helix-like DNA-binding domain superfamily/Winged helix DNA-binding domain"/>
    <property type="match status" value="1"/>
</dbReference>
<keyword evidence="7" id="KW-1133">Transmembrane helix</keyword>
<reference evidence="9" key="1">
    <citation type="submission" date="2020-10" db="EMBL/GenBank/DDBJ databases">
        <title>Ca. Dormibacterota MAGs.</title>
        <authorList>
            <person name="Montgomery K."/>
        </authorList>
    </citation>
    <scope>NUCLEOTIDE SEQUENCE [LARGE SCALE GENOMIC DNA]</scope>
    <source>
        <strain evidence="9">SC8812_S17_10</strain>
    </source>
</reference>
<dbReference type="Gene3D" id="3.40.50.300">
    <property type="entry name" value="P-loop containing nucleotide triphosphate hydrolases"/>
    <property type="match status" value="1"/>
</dbReference>
<name>A0A934NET6_9BACT</name>
<sequence>MVLAGLGVLCLVAMLAGGGPLLNNLHGGVLKIFGVGWPIPIAAAVGLGALWLWPRSPELRPTDVGAGLSGALAIQGLLSLASAGAGGSLGGAVEQLIASLAGRPGALVILSLVLVLSLIVGFHFSVGATLVGLAEAMQAGYAERQRIESLVRRARGDRGHSTPALPAPAGSAVPAAGAGAAGAEAVTGELLAADVAPNPLPAAPAPIPAWTPLQPEERAAWRAERAAERAPRPEGEEERPLVRVVADPQDDLPEVDWKLPPISLLDSVIAKKERMQEEVKRNVRVIEGTLGTFGVEARVIGVNTGPAVTQYELQPAAGVQVRKIVSLQNDLSLALAAAPLRIEAPIPGKAAVGIEVPNRAASLVTIREVVESTAFKSGTHMLGIVLGNDVSGQAISGDLTRMPHLLIAGATGQGKSVCINSLVCSLLMQATPAQLRLLMIDPKRVELNGYNGLPHLATPVIVEPHQAASALRWAVAEMDRRYKLLSAEGVRNIAGYNQRAKERRARTMPYIVVVIDELADLMMVAAGEIEELVCRIAQLARAVGIHLVIATQRPSTDIITGLIKANIPSRIAFAVGSQVDSRVILDTGGAEKLLGRGDMLYQPVDAGKPTRIQGAFISDKEVEGLVRFWKAQGDPNYIEEVLDDPNAGDAGAGQETERRLDPLFSRAARAVAAEGGASVSLVQRKFNVGYSRAGRIVDQLAEHRVIGSYQGSKSRDVLMNLPDVDELLERIGVEG</sequence>
<dbReference type="Pfam" id="PF01580">
    <property type="entry name" value="FtsK_SpoIIIE"/>
    <property type="match status" value="1"/>
</dbReference>
<dbReference type="InterPro" id="IPR036388">
    <property type="entry name" value="WH-like_DNA-bd_sf"/>
</dbReference>
<dbReference type="InterPro" id="IPR018541">
    <property type="entry name" value="Ftsk_gamma"/>
</dbReference>
<keyword evidence="3 5" id="KW-0067">ATP-binding</keyword>
<keyword evidence="7" id="KW-0812">Transmembrane</keyword>
<dbReference type="InterPro" id="IPR036390">
    <property type="entry name" value="WH_DNA-bd_sf"/>
</dbReference>
<evidence type="ECO:0000256" key="1">
    <source>
        <dbReference type="ARBA" id="ARBA00006474"/>
    </source>
</evidence>
<dbReference type="InterPro" id="IPR003593">
    <property type="entry name" value="AAA+_ATPase"/>
</dbReference>
<dbReference type="Proteomes" id="UP000612893">
    <property type="component" value="Unassembled WGS sequence"/>
</dbReference>
<feature type="binding site" evidence="5">
    <location>
        <begin position="409"/>
        <end position="416"/>
    </location>
    <ligand>
        <name>ATP</name>
        <dbReference type="ChEBI" id="CHEBI:30616"/>
    </ligand>
</feature>
<dbReference type="RefSeq" id="WP_338203541.1">
    <property type="nucleotide sequence ID" value="NZ_JAEKNR010000176.1"/>
</dbReference>
<evidence type="ECO:0000256" key="2">
    <source>
        <dbReference type="ARBA" id="ARBA00022741"/>
    </source>
</evidence>
<dbReference type="PANTHER" id="PTHR22683">
    <property type="entry name" value="SPORULATION PROTEIN RELATED"/>
    <property type="match status" value="1"/>
</dbReference>
<evidence type="ECO:0000256" key="7">
    <source>
        <dbReference type="SAM" id="Phobius"/>
    </source>
</evidence>
<organism evidence="9 10">
    <name type="scientific">Candidatus Nephthysia bennettiae</name>
    <dbReference type="NCBI Taxonomy" id="3127016"/>
    <lineage>
        <taxon>Bacteria</taxon>
        <taxon>Bacillati</taxon>
        <taxon>Candidatus Dormiibacterota</taxon>
        <taxon>Candidatus Dormibacteria</taxon>
        <taxon>Candidatus Dormibacterales</taxon>
        <taxon>Candidatus Dormibacteraceae</taxon>
        <taxon>Candidatus Nephthysia</taxon>
    </lineage>
</organism>
<evidence type="ECO:0000256" key="6">
    <source>
        <dbReference type="SAM" id="MobiDB-lite"/>
    </source>
</evidence>
<dbReference type="GO" id="GO:0005524">
    <property type="term" value="F:ATP binding"/>
    <property type="evidence" value="ECO:0007669"/>
    <property type="project" value="UniProtKB-UniRule"/>
</dbReference>
<dbReference type="SMART" id="SM00843">
    <property type="entry name" value="Ftsk_gamma"/>
    <property type="match status" value="1"/>
</dbReference>
<dbReference type="PROSITE" id="PS50901">
    <property type="entry name" value="FTSK"/>
    <property type="match status" value="1"/>
</dbReference>
<dbReference type="Pfam" id="PF09397">
    <property type="entry name" value="FtsK_gamma"/>
    <property type="match status" value="1"/>
</dbReference>
<feature type="transmembrane region" description="Helical" evidence="7">
    <location>
        <begin position="28"/>
        <end position="53"/>
    </location>
</feature>
<gene>
    <name evidence="9" type="ORF">JF922_17715</name>
</gene>
<feature type="transmembrane region" description="Helical" evidence="7">
    <location>
        <begin position="65"/>
        <end position="86"/>
    </location>
</feature>
<dbReference type="SMART" id="SM00382">
    <property type="entry name" value="AAA"/>
    <property type="match status" value="1"/>
</dbReference>
<evidence type="ECO:0000256" key="5">
    <source>
        <dbReference type="PROSITE-ProRule" id="PRU00289"/>
    </source>
</evidence>
<accession>A0A934NET6</accession>
<keyword evidence="7" id="KW-0472">Membrane</keyword>
<dbReference type="InterPro" id="IPR027417">
    <property type="entry name" value="P-loop_NTPase"/>
</dbReference>
<feature type="transmembrane region" description="Helical" evidence="7">
    <location>
        <begin position="106"/>
        <end position="134"/>
    </location>
</feature>
<evidence type="ECO:0000313" key="10">
    <source>
        <dbReference type="Proteomes" id="UP000612893"/>
    </source>
</evidence>
<comment type="similarity">
    <text evidence="1">Belongs to the FtsK/SpoIIIE/SftA family.</text>
</comment>
<evidence type="ECO:0000256" key="4">
    <source>
        <dbReference type="ARBA" id="ARBA00023125"/>
    </source>
</evidence>
<dbReference type="AlphaFoldDB" id="A0A934NET6"/>
<dbReference type="InterPro" id="IPR050206">
    <property type="entry name" value="FtsK/SpoIIIE/SftA"/>
</dbReference>
<dbReference type="InterPro" id="IPR041027">
    <property type="entry name" value="FtsK_alpha"/>
</dbReference>
<feature type="region of interest" description="Disordered" evidence="6">
    <location>
        <begin position="218"/>
        <end position="240"/>
    </location>
</feature>
<dbReference type="SUPFAM" id="SSF46785">
    <property type="entry name" value="Winged helix' DNA-binding domain"/>
    <property type="match status" value="1"/>
</dbReference>
<dbReference type="InterPro" id="IPR002543">
    <property type="entry name" value="FtsK_dom"/>
</dbReference>